<evidence type="ECO:0000256" key="1">
    <source>
        <dbReference type="SAM" id="SignalP"/>
    </source>
</evidence>
<name>A0A1I4PR69_9BACI</name>
<gene>
    <name evidence="2" type="ORF">SAMN04487943_112102</name>
</gene>
<dbReference type="InterPro" id="IPR029046">
    <property type="entry name" value="LolA/LolB/LppX"/>
</dbReference>
<keyword evidence="3" id="KW-1185">Reference proteome</keyword>
<accession>A0A1I4PR69</accession>
<dbReference type="PANTHER" id="PTHR37507">
    <property type="entry name" value="SPORULATION PROTEIN YDCC"/>
    <property type="match status" value="1"/>
</dbReference>
<dbReference type="SUPFAM" id="SSF89392">
    <property type="entry name" value="Prokaryotic lipoproteins and lipoprotein localization factors"/>
    <property type="match status" value="1"/>
</dbReference>
<dbReference type="InterPro" id="IPR052944">
    <property type="entry name" value="Sporulation_related"/>
</dbReference>
<dbReference type="PANTHER" id="PTHR37507:SF2">
    <property type="entry name" value="SPORULATION PROTEIN YDCC"/>
    <property type="match status" value="1"/>
</dbReference>
<protein>
    <submittedName>
        <fullName evidence="2">Outer membrane lipoprotein-sorting protein</fullName>
    </submittedName>
</protein>
<proteinExistence type="predicted"/>
<dbReference type="OrthoDB" id="9785380at2"/>
<dbReference type="AlphaFoldDB" id="A0A1I4PR69"/>
<feature type="chain" id="PRO_5038676041" evidence="1">
    <location>
        <begin position="22"/>
        <end position="339"/>
    </location>
</feature>
<organism evidence="2 3">
    <name type="scientific">Gracilibacillus orientalis</name>
    <dbReference type="NCBI Taxonomy" id="334253"/>
    <lineage>
        <taxon>Bacteria</taxon>
        <taxon>Bacillati</taxon>
        <taxon>Bacillota</taxon>
        <taxon>Bacilli</taxon>
        <taxon>Bacillales</taxon>
        <taxon>Bacillaceae</taxon>
        <taxon>Gracilibacillus</taxon>
    </lineage>
</organism>
<keyword evidence="1" id="KW-0732">Signal</keyword>
<evidence type="ECO:0000313" key="3">
    <source>
        <dbReference type="Proteomes" id="UP000198565"/>
    </source>
</evidence>
<dbReference type="STRING" id="334253.SAMN04487943_112102"/>
<reference evidence="3" key="1">
    <citation type="submission" date="2016-10" db="EMBL/GenBank/DDBJ databases">
        <authorList>
            <person name="Varghese N."/>
            <person name="Submissions S."/>
        </authorList>
    </citation>
    <scope>NUCLEOTIDE SEQUENCE [LARGE SCALE GENOMIC DNA]</scope>
    <source>
        <strain evidence="3">CGMCC 1.4250</strain>
    </source>
</reference>
<dbReference type="PROSITE" id="PS51257">
    <property type="entry name" value="PROKAR_LIPOPROTEIN"/>
    <property type="match status" value="1"/>
</dbReference>
<keyword evidence="2" id="KW-0449">Lipoprotein</keyword>
<sequence length="339" mass="38481">MKKYKSIVIGILLLIVLTACGEKSKDDVVEKLEGMAENMSSYQSQAMMTLNTGKDKQAYRVEVSHKKKNYYRVLLKNENDEESSQIILRNDEGVFVLTPALNKSFKFQSEWPDNNSQPYLFQSLIKDLAADSDATFTVTDSYFVFETKTSYESNSNLPYQTIYFDKKTYAPVLVKVLDNDKNALVEVEFTNFEIDPELPENTFDMETNMTSSIFGVPVMAQEDLPTQLTVLYPSENLGSELVEENQMDRENGKRVMLSYQGDKNFTIIQETVDVFPTSTAAPEMVSGEPIDLGFTVGALTNNSLEWHYQGVNYYVASEQLTKEEMKEVAKSMSTEEAMK</sequence>
<dbReference type="RefSeq" id="WP_091485311.1">
    <property type="nucleotide sequence ID" value="NZ_FOTR01000012.1"/>
</dbReference>
<dbReference type="Gene3D" id="2.50.20.10">
    <property type="entry name" value="Lipoprotein localisation LolA/LolB/LppX"/>
    <property type="match status" value="1"/>
</dbReference>
<dbReference type="EMBL" id="FOTR01000012">
    <property type="protein sequence ID" value="SFM29895.1"/>
    <property type="molecule type" value="Genomic_DNA"/>
</dbReference>
<evidence type="ECO:0000313" key="2">
    <source>
        <dbReference type="EMBL" id="SFM29895.1"/>
    </source>
</evidence>
<dbReference type="Proteomes" id="UP000198565">
    <property type="component" value="Unassembled WGS sequence"/>
</dbReference>
<feature type="signal peptide" evidence="1">
    <location>
        <begin position="1"/>
        <end position="21"/>
    </location>
</feature>